<protein>
    <recommendedName>
        <fullName evidence="2">EamA domain-containing protein</fullName>
    </recommendedName>
</protein>
<gene>
    <name evidence="3" type="ORF">AQUSIP_13450</name>
</gene>
<evidence type="ECO:0000313" key="4">
    <source>
        <dbReference type="Proteomes" id="UP000324194"/>
    </source>
</evidence>
<sequence>MTYKTKLAIAVAICLWASAFVGIRAGLQDYSPEGLALLRFLIASLCMGLIYFRMPVRSGMRIKDMCGLLGVGAVGIGVYNLTLNHGEMSISSGMASFITSQAPVITTLFAVLFLGEEIRLSRILGLFISICGVALITLGERGSFTWDASITYILVATLVAGLYSALQKPFLKRYHAIETTTFIIWGATLFLSIYFSDLSHDLLHASVKTTLMVGYLGIFPAAIAYVAWSYALSEIPVSRAVSFLYFMPFLATLMGWFFLGEVPVMLSMAGGILAIAGVWIINASYRASGIKSA</sequence>
<dbReference type="PANTHER" id="PTHR12715:SF4">
    <property type="entry name" value="EAMA DOMAIN-CONTAINING PROTEIN"/>
    <property type="match status" value="1"/>
</dbReference>
<feature type="transmembrane region" description="Helical" evidence="1">
    <location>
        <begin position="94"/>
        <end position="113"/>
    </location>
</feature>
<evidence type="ECO:0000256" key="1">
    <source>
        <dbReference type="SAM" id="Phobius"/>
    </source>
</evidence>
<keyword evidence="1" id="KW-0812">Transmembrane</keyword>
<feature type="transmembrane region" description="Helical" evidence="1">
    <location>
        <begin position="144"/>
        <end position="164"/>
    </location>
</feature>
<feature type="transmembrane region" description="Helical" evidence="1">
    <location>
        <begin position="35"/>
        <end position="53"/>
    </location>
</feature>
<dbReference type="Pfam" id="PF00892">
    <property type="entry name" value="EamA"/>
    <property type="match status" value="2"/>
</dbReference>
<feature type="transmembrane region" description="Helical" evidence="1">
    <location>
        <begin position="65"/>
        <end position="82"/>
    </location>
</feature>
<dbReference type="InterPro" id="IPR037185">
    <property type="entry name" value="EmrE-like"/>
</dbReference>
<accession>A0A5E4PI29</accession>
<dbReference type="InterPro" id="IPR052756">
    <property type="entry name" value="Alkyne_AA_exporter"/>
</dbReference>
<dbReference type="SUPFAM" id="SSF103481">
    <property type="entry name" value="Multidrug resistance efflux transporter EmrE"/>
    <property type="match status" value="2"/>
</dbReference>
<reference evidence="3 4" key="1">
    <citation type="submission" date="2019-08" db="EMBL/GenBank/DDBJ databases">
        <authorList>
            <person name="Guy L."/>
        </authorList>
    </citation>
    <scope>NUCLEOTIDE SEQUENCE [LARGE SCALE GENOMIC DNA]</scope>
    <source>
        <strain evidence="3 4">SGT-108</strain>
    </source>
</reference>
<dbReference type="InterPro" id="IPR000620">
    <property type="entry name" value="EamA_dom"/>
</dbReference>
<feature type="transmembrane region" description="Helical" evidence="1">
    <location>
        <begin position="240"/>
        <end position="259"/>
    </location>
</feature>
<feature type="transmembrane region" description="Helical" evidence="1">
    <location>
        <begin position="120"/>
        <end position="138"/>
    </location>
</feature>
<feature type="transmembrane region" description="Helical" evidence="1">
    <location>
        <begin position="207"/>
        <end position="228"/>
    </location>
</feature>
<keyword evidence="1" id="KW-1133">Transmembrane helix</keyword>
<proteinExistence type="predicted"/>
<evidence type="ECO:0000259" key="2">
    <source>
        <dbReference type="Pfam" id="PF00892"/>
    </source>
</evidence>
<dbReference type="KEGG" id="asip:AQUSIP_13450"/>
<dbReference type="GO" id="GO:0016020">
    <property type="term" value="C:membrane"/>
    <property type="evidence" value="ECO:0007669"/>
    <property type="project" value="InterPro"/>
</dbReference>
<keyword evidence="4" id="KW-1185">Reference proteome</keyword>
<organism evidence="3 4">
    <name type="scientific">Aquicella siphonis</name>
    <dbReference type="NCBI Taxonomy" id="254247"/>
    <lineage>
        <taxon>Bacteria</taxon>
        <taxon>Pseudomonadati</taxon>
        <taxon>Pseudomonadota</taxon>
        <taxon>Gammaproteobacteria</taxon>
        <taxon>Legionellales</taxon>
        <taxon>Coxiellaceae</taxon>
        <taxon>Aquicella</taxon>
    </lineage>
</organism>
<feature type="transmembrane region" description="Helical" evidence="1">
    <location>
        <begin position="176"/>
        <end position="195"/>
    </location>
</feature>
<dbReference type="OrthoDB" id="9809509at2"/>
<evidence type="ECO:0000313" key="3">
    <source>
        <dbReference type="EMBL" id="VVC76043.1"/>
    </source>
</evidence>
<dbReference type="PANTHER" id="PTHR12715">
    <property type="entry name" value="TRANSPORTER, DRUG/METABOLITE EXPORTER FAMILY"/>
    <property type="match status" value="1"/>
</dbReference>
<feature type="domain" description="EamA" evidence="2">
    <location>
        <begin position="150"/>
        <end position="282"/>
    </location>
</feature>
<feature type="domain" description="EamA" evidence="2">
    <location>
        <begin position="7"/>
        <end position="137"/>
    </location>
</feature>
<name>A0A5E4PI29_9COXI</name>
<feature type="transmembrane region" description="Helical" evidence="1">
    <location>
        <begin position="265"/>
        <end position="285"/>
    </location>
</feature>
<dbReference type="AlphaFoldDB" id="A0A5E4PI29"/>
<dbReference type="Proteomes" id="UP000324194">
    <property type="component" value="Chromosome 1"/>
</dbReference>
<dbReference type="Gene3D" id="1.10.3730.20">
    <property type="match status" value="1"/>
</dbReference>
<dbReference type="RefSeq" id="WP_148339296.1">
    <property type="nucleotide sequence ID" value="NZ_LR699119.1"/>
</dbReference>
<keyword evidence="1" id="KW-0472">Membrane</keyword>
<dbReference type="EMBL" id="LR699119">
    <property type="protein sequence ID" value="VVC76043.1"/>
    <property type="molecule type" value="Genomic_DNA"/>
</dbReference>